<organism evidence="3 4">
    <name type="scientific">Pyxidicoccus parkwayensis</name>
    <dbReference type="NCBI Taxonomy" id="2813578"/>
    <lineage>
        <taxon>Bacteria</taxon>
        <taxon>Pseudomonadati</taxon>
        <taxon>Myxococcota</taxon>
        <taxon>Myxococcia</taxon>
        <taxon>Myxococcales</taxon>
        <taxon>Cystobacterineae</taxon>
        <taxon>Myxococcaceae</taxon>
        <taxon>Pyxidicoccus</taxon>
    </lineage>
</organism>
<feature type="signal peptide" evidence="2">
    <location>
        <begin position="1"/>
        <end position="21"/>
    </location>
</feature>
<sequence>MRMKRSRAAVWLLLLPVIAWAQERDGSSAPPTQEEAQAIESPEESLPESEPETSARMGRGWHSLTRLEAATWALLRRSGGGREEGFVQVEPTLIIDGGPEFGVNVGAPVRLRLWGGGEGLVRREDWDSLSDWGQLLRALKLGSDDSPVGVWFGALENYSLLSGHLVRRYSNRTNPDYHPAGAFLTGTLGPLYTHAFASDVLGARLMGAELSLDMEHVLFGKPRDKGCYTLALSAVHDWGRAGGRTPSLTLAHVDATAVVLVRPTYEAHVLAGWGGRPGEGAWGAVMGAGLDVMTSTLDLKLRLEARRQHGGFRQGFFGPDYELARFNATGADGVPLADASFPDGHSLYAEAEVGWDAVSYGGLQKHLKLSLSAEAFTWGRFDVDGRVAVQLFQRSVELAVKGLGTGMGQPGARYLGAAEVRWRFLGGRLYVMGTGGTLLFPEAAGVLRPAAFASMGLGVDDAR</sequence>
<evidence type="ECO:0000313" key="3">
    <source>
        <dbReference type="EMBL" id="QSQ27564.1"/>
    </source>
</evidence>
<gene>
    <name evidence="3" type="ORF">JY651_22785</name>
</gene>
<evidence type="ECO:0000256" key="1">
    <source>
        <dbReference type="SAM" id="MobiDB-lite"/>
    </source>
</evidence>
<dbReference type="Proteomes" id="UP000662747">
    <property type="component" value="Chromosome"/>
</dbReference>
<reference evidence="3 4" key="1">
    <citation type="submission" date="2021-02" db="EMBL/GenBank/DDBJ databases">
        <title>De Novo genome assembly of isolated myxobacteria.</title>
        <authorList>
            <person name="Stevens D.C."/>
        </authorList>
    </citation>
    <scope>NUCLEOTIDE SEQUENCE [LARGE SCALE GENOMIC DNA]</scope>
    <source>
        <strain evidence="4">SCPEA02</strain>
    </source>
</reference>
<evidence type="ECO:0000313" key="4">
    <source>
        <dbReference type="Proteomes" id="UP000662747"/>
    </source>
</evidence>
<dbReference type="EMBL" id="CP071090">
    <property type="protein sequence ID" value="QSQ27564.1"/>
    <property type="molecule type" value="Genomic_DNA"/>
</dbReference>
<name>A0ABX7PAL1_9BACT</name>
<accession>A0ABX7PAL1</accession>
<keyword evidence="2" id="KW-0732">Signal</keyword>
<feature type="compositionally biased region" description="Acidic residues" evidence="1">
    <location>
        <begin position="41"/>
        <end position="51"/>
    </location>
</feature>
<evidence type="ECO:0000256" key="2">
    <source>
        <dbReference type="SAM" id="SignalP"/>
    </source>
</evidence>
<proteinExistence type="predicted"/>
<keyword evidence="4" id="KW-1185">Reference proteome</keyword>
<feature type="region of interest" description="Disordered" evidence="1">
    <location>
        <begin position="25"/>
        <end position="60"/>
    </location>
</feature>
<feature type="chain" id="PRO_5046877581" evidence="2">
    <location>
        <begin position="22"/>
        <end position="463"/>
    </location>
</feature>
<protein>
    <submittedName>
        <fullName evidence="3">Uncharacterized protein</fullName>
    </submittedName>
</protein>
<dbReference type="RefSeq" id="WP_206729084.1">
    <property type="nucleotide sequence ID" value="NZ_CP071090.1"/>
</dbReference>